<organism evidence="3 4">
    <name type="scientific">Noviluteimonas caseinilytica</name>
    <dbReference type="NCBI Taxonomy" id="2675101"/>
    <lineage>
        <taxon>Bacteria</taxon>
        <taxon>Pseudomonadati</taxon>
        <taxon>Pseudomonadota</taxon>
        <taxon>Gammaproteobacteria</taxon>
        <taxon>Lysobacterales</taxon>
        <taxon>Lysobacteraceae</taxon>
        <taxon>Noviluteimonas</taxon>
    </lineage>
</organism>
<feature type="transmembrane region" description="Helical" evidence="1">
    <location>
        <begin position="75"/>
        <end position="94"/>
    </location>
</feature>
<evidence type="ECO:0000313" key="4">
    <source>
        <dbReference type="Proteomes" id="UP000681317"/>
    </source>
</evidence>
<keyword evidence="2" id="KW-0732">Signal</keyword>
<feature type="transmembrane region" description="Helical" evidence="1">
    <location>
        <begin position="177"/>
        <end position="197"/>
    </location>
</feature>
<reference evidence="3 4" key="1">
    <citation type="submission" date="2021-03" db="EMBL/GenBank/DDBJ databases">
        <title>Complete Genome Sequences of Two Lysobacter Strains Isolated from Sea Water (Lysobacter caseinilyticus) and Soil (Lysobacter helvus) in South Korea.</title>
        <authorList>
            <person name="Watanabe Y."/>
            <person name="Arakawa K."/>
        </authorList>
    </citation>
    <scope>NUCLEOTIDE SEQUENCE [LARGE SCALE GENOMIC DNA]</scope>
    <source>
        <strain evidence="3 4">KVB24</strain>
    </source>
</reference>
<sequence length="230" mass="25016">MNALPPARLLLALAYPWLAHAASARHDGGLAAIALGDIAVILLLEPLAHRRAWAWLLAAVLAVALYFFARSPHALLPLMLVPVAIVALVSWTFGRTLRLGRVPLITRIVCAMDQLTPEALAPELRVYTRKLTATWAVSLGALAVADLVLALCAVPDGLLASAGIAAPFTLDRTQWSWFANGVNYGLVGALFIGEYAYRVRRFPGRYSSFFDFLRRMAALGPAFWRDALRG</sequence>
<keyword evidence="1" id="KW-0472">Membrane</keyword>
<gene>
    <name evidence="3" type="ORF">LYSCAS_11550</name>
</gene>
<evidence type="ECO:0000256" key="1">
    <source>
        <dbReference type="SAM" id="Phobius"/>
    </source>
</evidence>
<keyword evidence="4" id="KW-1185">Reference proteome</keyword>
<dbReference type="RefSeq" id="WP_213436628.1">
    <property type="nucleotide sequence ID" value="NZ_AP024545.1"/>
</dbReference>
<dbReference type="EMBL" id="AP024545">
    <property type="protein sequence ID" value="BCT92131.1"/>
    <property type="molecule type" value="Genomic_DNA"/>
</dbReference>
<feature type="transmembrane region" description="Helical" evidence="1">
    <location>
        <begin position="135"/>
        <end position="165"/>
    </location>
</feature>
<feature type="signal peptide" evidence="2">
    <location>
        <begin position="1"/>
        <end position="21"/>
    </location>
</feature>
<name>A0ABM7Q499_9GAMM</name>
<proteinExistence type="predicted"/>
<evidence type="ECO:0000313" key="3">
    <source>
        <dbReference type="EMBL" id="BCT92131.1"/>
    </source>
</evidence>
<keyword evidence="1" id="KW-1133">Transmembrane helix</keyword>
<keyword evidence="1" id="KW-0812">Transmembrane</keyword>
<feature type="transmembrane region" description="Helical" evidence="1">
    <location>
        <begin position="53"/>
        <end position="69"/>
    </location>
</feature>
<feature type="chain" id="PRO_5045469157" evidence="2">
    <location>
        <begin position="22"/>
        <end position="230"/>
    </location>
</feature>
<accession>A0ABM7Q499</accession>
<feature type="transmembrane region" description="Helical" evidence="1">
    <location>
        <begin position="31"/>
        <end position="48"/>
    </location>
</feature>
<protein>
    <submittedName>
        <fullName evidence="3">Ketosynthase</fullName>
    </submittedName>
</protein>
<evidence type="ECO:0000256" key="2">
    <source>
        <dbReference type="SAM" id="SignalP"/>
    </source>
</evidence>
<dbReference type="Proteomes" id="UP000681317">
    <property type="component" value="Chromosome"/>
</dbReference>